<dbReference type="EMBL" id="JAKLWS010000038">
    <property type="protein sequence ID" value="MCG2590619.1"/>
    <property type="molecule type" value="Genomic_DNA"/>
</dbReference>
<dbReference type="Pfam" id="PF20033">
    <property type="entry name" value="DUF6438"/>
    <property type="match status" value="1"/>
</dbReference>
<evidence type="ECO:0000313" key="3">
    <source>
        <dbReference type="Proteomes" id="UP001165366"/>
    </source>
</evidence>
<dbReference type="RefSeq" id="WP_237856058.1">
    <property type="nucleotide sequence ID" value="NZ_JAKLWS010000038.1"/>
</dbReference>
<reference evidence="2" key="1">
    <citation type="submission" date="2022-01" db="EMBL/GenBank/DDBJ databases">
        <authorList>
            <person name="Wang Y."/>
        </authorList>
    </citation>
    <scope>NUCLEOTIDE SEQUENCE</scope>
    <source>
        <strain evidence="2">WB101</strain>
    </source>
</reference>
<reference evidence="2" key="2">
    <citation type="submission" date="2024-05" db="EMBL/GenBank/DDBJ databases">
        <title>Rhodohalobacter halophilus gen. nov., sp. nov., a moderately halophilic member of the family Balneolaceae.</title>
        <authorList>
            <person name="Xia J."/>
        </authorList>
    </citation>
    <scope>NUCLEOTIDE SEQUENCE</scope>
    <source>
        <strain evidence="2">WB101</strain>
    </source>
</reference>
<gene>
    <name evidence="2" type="ORF">L6773_18745</name>
</gene>
<dbReference type="Proteomes" id="UP001165366">
    <property type="component" value="Unassembled WGS sequence"/>
</dbReference>
<accession>A0ABS9KID6</accession>
<protein>
    <submittedName>
        <fullName evidence="2">DUF6438 domain-containing protein</fullName>
    </submittedName>
</protein>
<feature type="domain" description="DUF6438" evidence="1">
    <location>
        <begin position="37"/>
        <end position="154"/>
    </location>
</feature>
<proteinExistence type="predicted"/>
<name>A0ABS9KID6_9BACT</name>
<evidence type="ECO:0000259" key="1">
    <source>
        <dbReference type="Pfam" id="PF20033"/>
    </source>
</evidence>
<comment type="caution">
    <text evidence="2">The sequence shown here is derived from an EMBL/GenBank/DDBJ whole genome shotgun (WGS) entry which is preliminary data.</text>
</comment>
<dbReference type="InterPro" id="IPR045497">
    <property type="entry name" value="DUF6438"/>
</dbReference>
<sequence>MKNLVIILSLFLLISVTDFSIPDIPAYSTDFSNPDTLVKMERTVCYGTCPSYTLSILEDGKITFVGREFVAHQGEATGMMSQENLEDLRNRIQQSHFMEIAANPRCESRYTDHSSVYLTIQLDDKKHSVNHYQGCKGFQFEEDLYRLEEAIDSLSGTKRWIEGEE</sequence>
<keyword evidence="3" id="KW-1185">Reference proteome</keyword>
<organism evidence="2 3">
    <name type="scientific">Rhodohalobacter sulfatireducens</name>
    <dbReference type="NCBI Taxonomy" id="2911366"/>
    <lineage>
        <taxon>Bacteria</taxon>
        <taxon>Pseudomonadati</taxon>
        <taxon>Balneolota</taxon>
        <taxon>Balneolia</taxon>
        <taxon>Balneolales</taxon>
        <taxon>Balneolaceae</taxon>
        <taxon>Rhodohalobacter</taxon>
    </lineage>
</organism>
<evidence type="ECO:0000313" key="2">
    <source>
        <dbReference type="EMBL" id="MCG2590619.1"/>
    </source>
</evidence>